<evidence type="ECO:0000256" key="3">
    <source>
        <dbReference type="ARBA" id="ARBA00046271"/>
    </source>
</evidence>
<comment type="subcellular location">
    <subcellularLocation>
        <location evidence="3">Peroxisome membrane</location>
    </subcellularLocation>
</comment>
<protein>
    <recommendedName>
        <fullName evidence="6">Peroxisomal membrane protein 11C</fullName>
    </recommendedName>
</protein>
<organism evidence="5">
    <name type="scientific">Arion vulgaris</name>
    <dbReference type="NCBI Taxonomy" id="1028688"/>
    <lineage>
        <taxon>Eukaryota</taxon>
        <taxon>Metazoa</taxon>
        <taxon>Spiralia</taxon>
        <taxon>Lophotrochozoa</taxon>
        <taxon>Mollusca</taxon>
        <taxon>Gastropoda</taxon>
        <taxon>Heterobranchia</taxon>
        <taxon>Euthyneura</taxon>
        <taxon>Panpulmonata</taxon>
        <taxon>Eupulmonata</taxon>
        <taxon>Stylommatophora</taxon>
        <taxon>Helicina</taxon>
        <taxon>Arionoidea</taxon>
        <taxon>Arionidae</taxon>
        <taxon>Arion</taxon>
    </lineage>
</organism>
<dbReference type="EMBL" id="HACG01047543">
    <property type="protein sequence ID" value="CEK94408.1"/>
    <property type="molecule type" value="Transcribed_RNA"/>
</dbReference>
<dbReference type="InterPro" id="IPR026510">
    <property type="entry name" value="PEX11C_met"/>
</dbReference>
<keyword evidence="1" id="KW-0472">Membrane</keyword>
<evidence type="ECO:0000313" key="4">
    <source>
        <dbReference type="EMBL" id="CEK94407.1"/>
    </source>
</evidence>
<gene>
    <name evidence="5" type="primary">ORF200661</name>
    <name evidence="4" type="synonym">ORF200659</name>
</gene>
<dbReference type="GO" id="GO:0005778">
    <property type="term" value="C:peroxisomal membrane"/>
    <property type="evidence" value="ECO:0007669"/>
    <property type="project" value="UniProtKB-SubCell"/>
</dbReference>
<accession>A0A0B7BN94</accession>
<dbReference type="GO" id="GO:0016559">
    <property type="term" value="P:peroxisome fission"/>
    <property type="evidence" value="ECO:0007669"/>
    <property type="project" value="InterPro"/>
</dbReference>
<dbReference type="EMBL" id="HACG01047542">
    <property type="protein sequence ID" value="CEK94407.1"/>
    <property type="molecule type" value="Transcribed_RNA"/>
</dbReference>
<dbReference type="InterPro" id="IPR008733">
    <property type="entry name" value="PEX11"/>
</dbReference>
<name>A0A0B7BN94_9EUPU</name>
<dbReference type="PANTHER" id="PTHR20990:SF1">
    <property type="entry name" value="PEROXISOMAL MEMBRANE PROTEIN 11C"/>
    <property type="match status" value="1"/>
</dbReference>
<keyword evidence="2" id="KW-0576">Peroxisome</keyword>
<evidence type="ECO:0000256" key="2">
    <source>
        <dbReference type="ARBA" id="ARBA00023140"/>
    </source>
</evidence>
<dbReference type="AlphaFoldDB" id="A0A0B7BN94"/>
<evidence type="ECO:0000313" key="5">
    <source>
        <dbReference type="EMBL" id="CEK94408.1"/>
    </source>
</evidence>
<reference evidence="5" key="1">
    <citation type="submission" date="2014-12" db="EMBL/GenBank/DDBJ databases">
        <title>Insight into the proteome of Arion vulgaris.</title>
        <authorList>
            <person name="Aradska J."/>
            <person name="Bulat T."/>
            <person name="Smidak R."/>
            <person name="Sarate P."/>
            <person name="Gangsoo J."/>
            <person name="Sialana F."/>
            <person name="Bilban M."/>
            <person name="Lubec G."/>
        </authorList>
    </citation>
    <scope>NUCLEOTIDE SEQUENCE</scope>
    <source>
        <tissue evidence="5">Skin</tissue>
    </source>
</reference>
<sequence>MSLVTSLGTLTRVLETYRGKDRFIRLTSYIGMFLGGDGKTPAQLKWRIVSAELGACRTILRLFDDIPMLLYNISIGFGLKEKGVLLPLELLISLLNQSYYPIEHLAWLRQKKVLGGTGALLSLLGVANWTLSLLGEIIKSLIKLNRLSTQARRLHKQQELDKDGSDSESSQNVEIKENLKKLSADRRDLMLLLLQYCADFTNAVSWLPPGILWAQKLRPSTNGILGIVATLIMLYRNWPSSVKT</sequence>
<dbReference type="PANTHER" id="PTHR20990">
    <property type="entry name" value="PEROXISOMAL BIOGENESIS FACTOR 11"/>
    <property type="match status" value="1"/>
</dbReference>
<proteinExistence type="predicted"/>
<evidence type="ECO:0000256" key="1">
    <source>
        <dbReference type="ARBA" id="ARBA00023136"/>
    </source>
</evidence>
<evidence type="ECO:0008006" key="6">
    <source>
        <dbReference type="Google" id="ProtNLM"/>
    </source>
</evidence>
<dbReference type="Pfam" id="PF05648">
    <property type="entry name" value="PEX11"/>
    <property type="match status" value="1"/>
</dbReference>